<gene>
    <name evidence="13" type="ORF">MSPICULIGERA_LOCUS21204</name>
</gene>
<evidence type="ECO:0000256" key="5">
    <source>
        <dbReference type="ARBA" id="ARBA00022692"/>
    </source>
</evidence>
<comment type="cofactor">
    <cofactor evidence="1">
        <name>FAD</name>
        <dbReference type="ChEBI" id="CHEBI:57692"/>
    </cofactor>
</comment>
<evidence type="ECO:0000256" key="10">
    <source>
        <dbReference type="PROSITE-ProRule" id="PRU00581"/>
    </source>
</evidence>
<dbReference type="GO" id="GO:0050660">
    <property type="term" value="F:flavin adenine dinucleotide binding"/>
    <property type="evidence" value="ECO:0007669"/>
    <property type="project" value="InterPro"/>
</dbReference>
<dbReference type="Gene3D" id="3.30.9.10">
    <property type="entry name" value="D-Amino Acid Oxidase, subunit A, domain 2"/>
    <property type="match status" value="1"/>
</dbReference>
<evidence type="ECO:0000313" key="13">
    <source>
        <dbReference type="EMBL" id="CAJ0583092.1"/>
    </source>
</evidence>
<dbReference type="GO" id="GO:0008115">
    <property type="term" value="F:sarcosine oxidase activity"/>
    <property type="evidence" value="ECO:0007669"/>
    <property type="project" value="TreeGrafter"/>
</dbReference>
<dbReference type="SUPFAM" id="SSF54373">
    <property type="entry name" value="FAD-linked reductases, C-terminal domain"/>
    <property type="match status" value="1"/>
</dbReference>
<sequence>MAGKSAKQSPRLEYDAIVVGAGIIGTCAAFHCQNLGLKTLLLEQYSFGHANGSSHGHSRITRYAHTEEPFIPIVADTYFQIQELETQLGIQLWQKTGLMWLSNPRQIDAISGNLKKHELEHEVLDHHQISKKFPQFQYGEQWKALFDPAGGNLFLALGGTIHENEKVINFMDGAVTMQNGLVHFGKKIILSAGTWLPELDPHTHNIVNIRPERMAVTYWRPKEAKDVPLFQMDKFPVFIVHNEDTGDDGYGLPCRDFADAIKFCDHHGDPFKIGDAEKPPSHENIVNPGRHLAKHIPLLESSHPAYLQTCKYTMSPDKVYVIDHHPKFENVIVAGCMSGSGFKMAPGIGRILVANGAVSDSTLLEEAVTITIIIMVLMTDGVDLEAVAVEVAVLMVAVMAASVAAVAAEAADSEAKTAEDRVASAVRVDSVAAKAEVAVDKAVLEETMADVVGKEDLAAREDSVDKMEAVVARAVSEAKTVAKADLAVGMEAKADSEADKAVRVDLVDRTAEVEVEWEDREALEDKEAAKEVLAARVDLGISTMDNIKAYGAGLAVQGFDANTFFKKPAVLLKCAALVLGAGLWYCVSKGGWHKSVAIHPICLYNSSAPTCSFGSAFGFFAMAAALALLILDAKFDQITSIPSRKRAVSIDLAISATFAAIFVIAFFTFWSKYSAFDLKEDYSGRLAKMAILVCLLSAAAWAGVALFAFRKHQEGATTGLMEQEGFGDQYSQMPADVAAGYGYGGDSSGIGSIGPVGGVGAGSYQNGGGMPPQQLPPVAPVPTSNPFHNQEGYGY</sequence>
<keyword evidence="4" id="KW-0285">Flavoprotein</keyword>
<feature type="non-terminal residue" evidence="13">
    <location>
        <position position="795"/>
    </location>
</feature>
<evidence type="ECO:0000256" key="3">
    <source>
        <dbReference type="ARBA" id="ARBA00010989"/>
    </source>
</evidence>
<dbReference type="EMBL" id="CATQJA010002665">
    <property type="protein sequence ID" value="CAJ0583092.1"/>
    <property type="molecule type" value="Genomic_DNA"/>
</dbReference>
<dbReference type="AlphaFoldDB" id="A0AA36D9A6"/>
<evidence type="ECO:0000256" key="7">
    <source>
        <dbReference type="ARBA" id="ARBA00022989"/>
    </source>
</evidence>
<keyword evidence="9 10" id="KW-0472">Membrane</keyword>
<evidence type="ECO:0000313" key="14">
    <source>
        <dbReference type="Proteomes" id="UP001177023"/>
    </source>
</evidence>
<protein>
    <recommendedName>
        <fullName evidence="12">MARVEL domain-containing protein</fullName>
    </recommendedName>
</protein>
<evidence type="ECO:0000256" key="4">
    <source>
        <dbReference type="ARBA" id="ARBA00022630"/>
    </source>
</evidence>
<proteinExistence type="inferred from homology"/>
<evidence type="ECO:0000256" key="8">
    <source>
        <dbReference type="ARBA" id="ARBA00023002"/>
    </source>
</evidence>
<dbReference type="Proteomes" id="UP001177023">
    <property type="component" value="Unassembled WGS sequence"/>
</dbReference>
<reference evidence="13" key="1">
    <citation type="submission" date="2023-06" db="EMBL/GenBank/DDBJ databases">
        <authorList>
            <person name="Delattre M."/>
        </authorList>
    </citation>
    <scope>NUCLEOTIDE SEQUENCE</scope>
    <source>
        <strain evidence="13">AF72</strain>
    </source>
</reference>
<feature type="transmembrane region" description="Helical" evidence="11">
    <location>
        <begin position="652"/>
        <end position="670"/>
    </location>
</feature>
<keyword evidence="7 11" id="KW-1133">Transmembrane helix</keyword>
<keyword evidence="8" id="KW-0560">Oxidoreductase</keyword>
<feature type="transmembrane region" description="Helical" evidence="11">
    <location>
        <begin position="612"/>
        <end position="631"/>
    </location>
</feature>
<comment type="similarity">
    <text evidence="3">Belongs to the MSOX/MTOX family.</text>
</comment>
<keyword evidence="6" id="KW-0274">FAD</keyword>
<comment type="caution">
    <text evidence="13">The sequence shown here is derived from an EMBL/GenBank/DDBJ whole genome shotgun (WGS) entry which is preliminary data.</text>
</comment>
<feature type="domain" description="MARVEL" evidence="12">
    <location>
        <begin position="564"/>
        <end position="713"/>
    </location>
</feature>
<evidence type="ECO:0000256" key="1">
    <source>
        <dbReference type="ARBA" id="ARBA00001974"/>
    </source>
</evidence>
<dbReference type="InterPro" id="IPR008253">
    <property type="entry name" value="Marvel"/>
</dbReference>
<keyword evidence="5 10" id="KW-0812">Transmembrane</keyword>
<evidence type="ECO:0000256" key="2">
    <source>
        <dbReference type="ARBA" id="ARBA00004141"/>
    </source>
</evidence>
<dbReference type="InterPro" id="IPR045170">
    <property type="entry name" value="MTOX"/>
</dbReference>
<comment type="subcellular location">
    <subcellularLocation>
        <location evidence="2">Membrane</location>
        <topology evidence="2">Multi-pass membrane protein</topology>
    </subcellularLocation>
</comment>
<dbReference type="InterPro" id="IPR036188">
    <property type="entry name" value="FAD/NAD-bd_sf"/>
</dbReference>
<dbReference type="PANTHER" id="PTHR10961:SF46">
    <property type="entry name" value="PEROXISOMAL SARCOSINE OXIDASE"/>
    <property type="match status" value="1"/>
</dbReference>
<accession>A0AA36D9A6</accession>
<dbReference type="PANTHER" id="PTHR10961">
    <property type="entry name" value="PEROXISOMAL SARCOSINE OXIDASE"/>
    <property type="match status" value="1"/>
</dbReference>
<dbReference type="GO" id="GO:0033514">
    <property type="term" value="P:L-lysine catabolic process to acetyl-CoA via L-pipecolate"/>
    <property type="evidence" value="ECO:0007669"/>
    <property type="project" value="TreeGrafter"/>
</dbReference>
<dbReference type="PROSITE" id="PS51225">
    <property type="entry name" value="MARVEL"/>
    <property type="match status" value="1"/>
</dbReference>
<dbReference type="Gene3D" id="3.50.50.60">
    <property type="entry name" value="FAD/NAD(P)-binding domain"/>
    <property type="match status" value="1"/>
</dbReference>
<dbReference type="GO" id="GO:0016020">
    <property type="term" value="C:membrane"/>
    <property type="evidence" value="ECO:0007669"/>
    <property type="project" value="UniProtKB-SubCell"/>
</dbReference>
<evidence type="ECO:0000256" key="11">
    <source>
        <dbReference type="SAM" id="Phobius"/>
    </source>
</evidence>
<dbReference type="GO" id="GO:0050031">
    <property type="term" value="F:L-pipecolate oxidase activity"/>
    <property type="evidence" value="ECO:0007669"/>
    <property type="project" value="TreeGrafter"/>
</dbReference>
<dbReference type="GO" id="GO:0005777">
    <property type="term" value="C:peroxisome"/>
    <property type="evidence" value="ECO:0007669"/>
    <property type="project" value="TreeGrafter"/>
</dbReference>
<organism evidence="13 14">
    <name type="scientific">Mesorhabditis spiculigera</name>
    <dbReference type="NCBI Taxonomy" id="96644"/>
    <lineage>
        <taxon>Eukaryota</taxon>
        <taxon>Metazoa</taxon>
        <taxon>Ecdysozoa</taxon>
        <taxon>Nematoda</taxon>
        <taxon>Chromadorea</taxon>
        <taxon>Rhabditida</taxon>
        <taxon>Rhabditina</taxon>
        <taxon>Rhabditomorpha</taxon>
        <taxon>Rhabditoidea</taxon>
        <taxon>Rhabditidae</taxon>
        <taxon>Mesorhabditinae</taxon>
        <taxon>Mesorhabditis</taxon>
    </lineage>
</organism>
<feature type="transmembrane region" description="Helical" evidence="11">
    <location>
        <begin position="690"/>
        <end position="709"/>
    </location>
</feature>
<evidence type="ECO:0000256" key="6">
    <source>
        <dbReference type="ARBA" id="ARBA00022827"/>
    </source>
</evidence>
<name>A0AA36D9A6_9BILA</name>
<dbReference type="Pfam" id="PF01266">
    <property type="entry name" value="DAO"/>
    <property type="match status" value="1"/>
</dbReference>
<dbReference type="SUPFAM" id="SSF51905">
    <property type="entry name" value="FAD/NAD(P)-binding domain"/>
    <property type="match status" value="1"/>
</dbReference>
<dbReference type="InterPro" id="IPR006076">
    <property type="entry name" value="FAD-dep_OxRdtase"/>
</dbReference>
<evidence type="ECO:0000259" key="12">
    <source>
        <dbReference type="PROSITE" id="PS51225"/>
    </source>
</evidence>
<keyword evidence="14" id="KW-1185">Reference proteome</keyword>
<evidence type="ECO:0000256" key="9">
    <source>
        <dbReference type="ARBA" id="ARBA00023136"/>
    </source>
</evidence>